<evidence type="ECO:0000313" key="1">
    <source>
        <dbReference type="EMBL" id="DAG04654.1"/>
    </source>
</evidence>
<name>A0A8S5VD98_9CAUD</name>
<accession>A0A8S5VD98</accession>
<organism evidence="1">
    <name type="scientific">Siphoviridae sp. ctDXu9</name>
    <dbReference type="NCBI Taxonomy" id="2825387"/>
    <lineage>
        <taxon>Viruses</taxon>
        <taxon>Duplodnaviria</taxon>
        <taxon>Heunggongvirae</taxon>
        <taxon>Uroviricota</taxon>
        <taxon>Caudoviricetes</taxon>
    </lineage>
</organism>
<protein>
    <submittedName>
        <fullName evidence="1">Uncharacterized protein</fullName>
    </submittedName>
</protein>
<sequence>MELKKTVKYDGKLKGLHMVDRQLVDMDGEIIDILDIFEKAYGDKPFDMSTTTKTEEIINLDELD</sequence>
<proteinExistence type="predicted"/>
<dbReference type="EMBL" id="BK016244">
    <property type="protein sequence ID" value="DAG04654.1"/>
    <property type="molecule type" value="Genomic_DNA"/>
</dbReference>
<reference evidence="1" key="1">
    <citation type="journal article" date="2021" name="Proc. Natl. Acad. Sci. U.S.A.">
        <title>A Catalog of Tens of Thousands of Viruses from Human Metagenomes Reveals Hidden Associations with Chronic Diseases.</title>
        <authorList>
            <person name="Tisza M.J."/>
            <person name="Buck C.B."/>
        </authorList>
    </citation>
    <scope>NUCLEOTIDE SEQUENCE</scope>
    <source>
        <strain evidence="1">CtDXu9</strain>
    </source>
</reference>